<dbReference type="KEGG" id="sfz:SFLOR_v1c08670"/>
<dbReference type="InterPro" id="IPR023214">
    <property type="entry name" value="HAD_sf"/>
</dbReference>
<dbReference type="Gene3D" id="3.40.50.1000">
    <property type="entry name" value="HAD superfamily/HAD-like"/>
    <property type="match status" value="1"/>
</dbReference>
<evidence type="ECO:0000256" key="3">
    <source>
        <dbReference type="ARBA" id="ARBA00022723"/>
    </source>
</evidence>
<sequence>MKLPKLVIFDFDGVIADTAPIHFKAWYKVFFDYFGIEIDEIYLDKFRGIKREKCLEILLKDYKIDIDKIKFSFNEIVNKKNYIYLETLSDKNALRVFQGTINLIKKLYNKNIKLALASASKNSERMLDTLKLTKYFSYITNPDEVAPKPDPEIFIKPYEVLKIDPKDCWGVEDSQAGITSINKANIFSIGIGDRQLLAKANIIFNNLDEIDINKIIQAYNLK</sequence>
<dbReference type="PANTHER" id="PTHR46193">
    <property type="entry name" value="6-PHOSPHOGLUCONATE PHOSPHATASE"/>
    <property type="match status" value="1"/>
</dbReference>
<comment type="cofactor">
    <cofactor evidence="1">
        <name>Mg(2+)</name>
        <dbReference type="ChEBI" id="CHEBI:18420"/>
    </cofactor>
</comment>
<evidence type="ECO:0000256" key="1">
    <source>
        <dbReference type="ARBA" id="ARBA00001946"/>
    </source>
</evidence>
<reference evidence="6 7" key="1">
    <citation type="submission" date="2017-12" db="EMBL/GenBank/DDBJ databases">
        <title>Complete genome sequence of Spiroplasma floricola 23-6 (ATCC 29989).</title>
        <authorList>
            <person name="Tsai Y.-M."/>
            <person name="Wu P.-S."/>
            <person name="Lo W.-S."/>
            <person name="Kuo C.-H."/>
        </authorList>
    </citation>
    <scope>NUCLEOTIDE SEQUENCE [LARGE SCALE GENOMIC DNA]</scope>
    <source>
        <strain evidence="6 7">23-6</strain>
    </source>
</reference>
<dbReference type="Gene3D" id="1.10.150.240">
    <property type="entry name" value="Putative phosphatase, domain 2"/>
    <property type="match status" value="1"/>
</dbReference>
<dbReference type="GO" id="GO:0046872">
    <property type="term" value="F:metal ion binding"/>
    <property type="evidence" value="ECO:0007669"/>
    <property type="project" value="UniProtKB-KW"/>
</dbReference>
<comment type="similarity">
    <text evidence="2">Belongs to the HAD-like hydrolase superfamily. CbbY/CbbZ/Gph/YieH family.</text>
</comment>
<dbReference type="Proteomes" id="UP000231823">
    <property type="component" value="Chromosome"/>
</dbReference>
<dbReference type="SUPFAM" id="SSF56784">
    <property type="entry name" value="HAD-like"/>
    <property type="match status" value="1"/>
</dbReference>
<name>A0A2K8SEY3_9MOLU</name>
<dbReference type="RefSeq" id="WP_100916873.1">
    <property type="nucleotide sequence ID" value="NZ_CP025057.1"/>
</dbReference>
<dbReference type="GO" id="GO:0003824">
    <property type="term" value="F:catalytic activity"/>
    <property type="evidence" value="ECO:0007669"/>
    <property type="project" value="UniProtKB-ARBA"/>
</dbReference>
<organism evidence="6 7">
    <name type="scientific">Spiroplasma floricola 23-6</name>
    <dbReference type="NCBI Taxonomy" id="1336749"/>
    <lineage>
        <taxon>Bacteria</taxon>
        <taxon>Bacillati</taxon>
        <taxon>Mycoplasmatota</taxon>
        <taxon>Mollicutes</taxon>
        <taxon>Entomoplasmatales</taxon>
        <taxon>Spiroplasmataceae</taxon>
        <taxon>Spiroplasma</taxon>
    </lineage>
</organism>
<protein>
    <submittedName>
        <fullName evidence="6">Beta-phosphoglucomutase</fullName>
    </submittedName>
</protein>
<dbReference type="InterPro" id="IPR051600">
    <property type="entry name" value="Beta-PGM-like"/>
</dbReference>
<gene>
    <name evidence="6" type="primary">pgmB</name>
    <name evidence="6" type="ORF">SFLOR_v1c08670</name>
</gene>
<accession>A0A2K8SEY3</accession>
<evidence type="ECO:0000256" key="4">
    <source>
        <dbReference type="ARBA" id="ARBA00022842"/>
    </source>
</evidence>
<evidence type="ECO:0000256" key="2">
    <source>
        <dbReference type="ARBA" id="ARBA00006171"/>
    </source>
</evidence>
<evidence type="ECO:0000256" key="5">
    <source>
        <dbReference type="ARBA" id="ARBA00023277"/>
    </source>
</evidence>
<dbReference type="Pfam" id="PF13419">
    <property type="entry name" value="HAD_2"/>
    <property type="match status" value="1"/>
</dbReference>
<evidence type="ECO:0000313" key="7">
    <source>
        <dbReference type="Proteomes" id="UP000231823"/>
    </source>
</evidence>
<keyword evidence="3" id="KW-0479">Metal-binding</keyword>
<dbReference type="AlphaFoldDB" id="A0A2K8SEY3"/>
<dbReference type="EMBL" id="CP025057">
    <property type="protein sequence ID" value="AUB31915.1"/>
    <property type="molecule type" value="Genomic_DNA"/>
</dbReference>
<proteinExistence type="inferred from homology"/>
<evidence type="ECO:0000313" key="6">
    <source>
        <dbReference type="EMBL" id="AUB31915.1"/>
    </source>
</evidence>
<dbReference type="InterPro" id="IPR041492">
    <property type="entry name" value="HAD_2"/>
</dbReference>
<dbReference type="InterPro" id="IPR023198">
    <property type="entry name" value="PGP-like_dom2"/>
</dbReference>
<keyword evidence="4" id="KW-0460">Magnesium</keyword>
<dbReference type="NCBIfam" id="TIGR01509">
    <property type="entry name" value="HAD-SF-IA-v3"/>
    <property type="match status" value="1"/>
</dbReference>
<dbReference type="InterPro" id="IPR006439">
    <property type="entry name" value="HAD-SF_hydro_IA"/>
</dbReference>
<dbReference type="SFLD" id="SFLDS00003">
    <property type="entry name" value="Haloacid_Dehalogenase"/>
    <property type="match status" value="1"/>
</dbReference>
<keyword evidence="5" id="KW-0119">Carbohydrate metabolism</keyword>
<dbReference type="PANTHER" id="PTHR46193:SF18">
    <property type="entry name" value="HEXITOL PHOSPHATASE B"/>
    <property type="match status" value="1"/>
</dbReference>
<dbReference type="SFLD" id="SFLDG01129">
    <property type="entry name" value="C1.5:_HAD__Beta-PGM__Phosphata"/>
    <property type="match status" value="1"/>
</dbReference>
<dbReference type="OrthoDB" id="9797743at2"/>
<dbReference type="InterPro" id="IPR036412">
    <property type="entry name" value="HAD-like_sf"/>
</dbReference>
<keyword evidence="7" id="KW-1185">Reference proteome</keyword>